<sequence>MLLLQLVLAAASLRGHEEKEGGDGEIASRLSYPVGMLHGVWRYCPEAPHHHARGLGMEWRIFFFVSAAVGVGVFASDLSARWPQRVAATLFSRRICYHAFNCVLSRGQCAGDCAVAGWRERSGGKCVGAAVKGCAGRLAAEGLARPA</sequence>
<comment type="caution">
    <text evidence="2">The sequence shown here is derived from an EMBL/GenBank/DDBJ whole genome shotgun (WGS) entry which is preliminary data.</text>
</comment>
<accession>Q4DQ79</accession>
<dbReference type="PaxDb" id="353153-Q4DQ79"/>
<dbReference type="AlphaFoldDB" id="Q4DQ79"/>
<dbReference type="RefSeq" id="XP_816533.1">
    <property type="nucleotide sequence ID" value="XM_811440.1"/>
</dbReference>
<reference evidence="2 3" key="1">
    <citation type="journal article" date="2005" name="Science">
        <title>The genome sequence of Trypanosoma cruzi, etiologic agent of Chagas disease.</title>
        <authorList>
            <person name="El-Sayed N.M."/>
            <person name="Myler P.J."/>
            <person name="Bartholomeu D.C."/>
            <person name="Nilsson D."/>
            <person name="Aggarwal G."/>
            <person name="Tran A.N."/>
            <person name="Ghedin E."/>
            <person name="Worthey E.A."/>
            <person name="Delcher A.L."/>
            <person name="Blandin G."/>
            <person name="Westenberger S.J."/>
            <person name="Caler E."/>
            <person name="Cerqueira G.C."/>
            <person name="Branche C."/>
            <person name="Haas B."/>
            <person name="Anupama A."/>
            <person name="Arner E."/>
            <person name="Aslund L."/>
            <person name="Attipoe P."/>
            <person name="Bontempi E."/>
            <person name="Bringaud F."/>
            <person name="Burton P."/>
            <person name="Cadag E."/>
            <person name="Campbell D.A."/>
            <person name="Carrington M."/>
            <person name="Crabtree J."/>
            <person name="Darban H."/>
            <person name="da Silveira J.F."/>
            <person name="de Jong P."/>
            <person name="Edwards K."/>
            <person name="Englund P.T."/>
            <person name="Fazelina G."/>
            <person name="Feldblyum T."/>
            <person name="Ferella M."/>
            <person name="Frasch A.C."/>
            <person name="Gull K."/>
            <person name="Horn D."/>
            <person name="Hou L."/>
            <person name="Huang Y."/>
            <person name="Kindlund E."/>
            <person name="Klingbeil M."/>
            <person name="Kluge S."/>
            <person name="Koo H."/>
            <person name="Lacerda D."/>
            <person name="Levin M.J."/>
            <person name="Lorenzi H."/>
            <person name="Louie T."/>
            <person name="Machado C.R."/>
            <person name="McCulloch R."/>
            <person name="McKenna A."/>
            <person name="Mizuno Y."/>
            <person name="Mottram J.C."/>
            <person name="Nelson S."/>
            <person name="Ochaya S."/>
            <person name="Osoegawa K."/>
            <person name="Pai G."/>
            <person name="Parsons M."/>
            <person name="Pentony M."/>
            <person name="Pettersson U."/>
            <person name="Pop M."/>
            <person name="Ramirez J.L."/>
            <person name="Rinta J."/>
            <person name="Robertson L."/>
            <person name="Salzberg S.L."/>
            <person name="Sanchez D.O."/>
            <person name="Seyler A."/>
            <person name="Sharma R."/>
            <person name="Shetty J."/>
            <person name="Simpson A.J."/>
            <person name="Sisk E."/>
            <person name="Tammi M.T."/>
            <person name="Tarleton R."/>
            <person name="Teixeira S."/>
            <person name="Van Aken S."/>
            <person name="Vogt C."/>
            <person name="Ward P.N."/>
            <person name="Wickstead B."/>
            <person name="Wortman J."/>
            <person name="White O."/>
            <person name="Fraser C.M."/>
            <person name="Stuart K.D."/>
            <person name="Andersson B."/>
        </authorList>
    </citation>
    <scope>NUCLEOTIDE SEQUENCE [LARGE SCALE GENOMIC DNA]</scope>
    <source>
        <strain evidence="2 3">CL Brener</strain>
    </source>
</reference>
<organism evidence="2 3">
    <name type="scientific">Trypanosoma cruzi (strain CL Brener)</name>
    <dbReference type="NCBI Taxonomy" id="353153"/>
    <lineage>
        <taxon>Eukaryota</taxon>
        <taxon>Discoba</taxon>
        <taxon>Euglenozoa</taxon>
        <taxon>Kinetoplastea</taxon>
        <taxon>Metakinetoplastina</taxon>
        <taxon>Trypanosomatida</taxon>
        <taxon>Trypanosomatidae</taxon>
        <taxon>Trypanosoma</taxon>
        <taxon>Schizotrypanum</taxon>
    </lineage>
</organism>
<dbReference type="EMBL" id="AAHK01000259">
    <property type="protein sequence ID" value="EAN94682.1"/>
    <property type="molecule type" value="Genomic_DNA"/>
</dbReference>
<protein>
    <submittedName>
        <fullName evidence="2">Uncharacterized protein</fullName>
    </submittedName>
</protein>
<proteinExistence type="predicted"/>
<dbReference type="VEuPathDB" id="TriTrypDB:TcCLB.510543.80"/>
<evidence type="ECO:0000256" key="1">
    <source>
        <dbReference type="SAM" id="SignalP"/>
    </source>
</evidence>
<feature type="signal peptide" evidence="1">
    <location>
        <begin position="1"/>
        <end position="15"/>
    </location>
</feature>
<gene>
    <name evidence="2" type="ORF">Tc00.1047053510543.80</name>
</gene>
<evidence type="ECO:0000313" key="3">
    <source>
        <dbReference type="Proteomes" id="UP000002296"/>
    </source>
</evidence>
<feature type="chain" id="PRO_5013175472" evidence="1">
    <location>
        <begin position="16"/>
        <end position="147"/>
    </location>
</feature>
<dbReference type="KEGG" id="tcr:510543.80"/>
<dbReference type="Proteomes" id="UP000002296">
    <property type="component" value="Unassembled WGS sequence"/>
</dbReference>
<dbReference type="GeneID" id="3548440"/>
<name>Q4DQ79_TRYCC</name>
<evidence type="ECO:0000313" key="2">
    <source>
        <dbReference type="EMBL" id="EAN94682.1"/>
    </source>
</evidence>
<dbReference type="InParanoid" id="Q4DQ79"/>
<keyword evidence="3" id="KW-1185">Reference proteome</keyword>
<keyword evidence="1" id="KW-0732">Signal</keyword>